<reference evidence="4 5" key="1">
    <citation type="submission" date="2023-09" db="EMBL/GenBank/DDBJ databases">
        <title>Nesidiocoris tenuis whole genome shotgun sequence.</title>
        <authorList>
            <person name="Shibata T."/>
            <person name="Shimoda M."/>
            <person name="Kobayashi T."/>
            <person name="Uehara T."/>
        </authorList>
    </citation>
    <scope>NUCLEOTIDE SEQUENCE [LARGE SCALE GENOMIC DNA]</scope>
    <source>
        <strain evidence="4 5">Japan</strain>
    </source>
</reference>
<feature type="domain" description="AB hydrolase-1" evidence="3">
    <location>
        <begin position="406"/>
        <end position="532"/>
    </location>
</feature>
<dbReference type="Pfam" id="PF00561">
    <property type="entry name" value="Abhydrolase_1"/>
    <property type="match status" value="2"/>
</dbReference>
<evidence type="ECO:0000256" key="1">
    <source>
        <dbReference type="ARBA" id="ARBA00022963"/>
    </source>
</evidence>
<gene>
    <name evidence="4" type="ORF">NTJ_11475</name>
</gene>
<protein>
    <submittedName>
        <fullName evidence="4">Lipase 3-like</fullName>
    </submittedName>
</protein>
<accession>A0ABN7B338</accession>
<proteinExistence type="predicted"/>
<keyword evidence="2" id="KW-0443">Lipid metabolism</keyword>
<dbReference type="Proteomes" id="UP001307889">
    <property type="component" value="Chromosome 9"/>
</dbReference>
<sequence length="731" mass="83411">MKEGYSHETYHVTTEDGYILQLVRILPLQSSPSRRLPVLLMHGVLSCSDTWVSRGKSQDLAFIMTDMGYDVWLGDLRGNPYTKHHKFLSPHDPRFWDFSFHEHGVYDLPAMVDFILMKSGEPRLTYVGHSMGTTVFFVFASARPEYNKKISAAVLLAPVAAKFPFEEIHNPAMRLLLTQFSVLYDTLKSAGIVEILPRTPRLVYNVRKFCTHPPEQDYCLDFVGQFYGEHRANLDRKNIGEQIAHLPAGSSLRTFDHFTQIFKNGFYMYDYGPKANMIMYNSTSPPLYPIQKITAPTFLFYGENDPLTSAQGTNCLANAIPGVKRAMVVPNHKYTHVDFMYGLDTNATVYGAADIPMPKELLLTDQLIKEEGFGAELHDVVTNDGHILPLTRIRMPNKTKTRDMRPPILMVHGLWASSDIWVLRGQDIDLPFILTKIGYDVWLGDMRGNYYGKRHKTMSSADPSFWDFSFHEHGSYDIPAMVDYILNRTNAPKFGYIGHSMGTTNFLVFASTHPEYNERIFGAVLLAPVGARYPVEEVNNPMLRMLLVQMNFIYNFARDGGLHEVLPRTPKMVYNVLKICSEIPGFYYCLDVLGTAMGEHRENIDWTNCALKLAHFPAGASLKTFHHLGQIFNHGFRQYDYGQKMNRLKYNSTVPPDYPIHQITAPVLMMHGKNDPWTSDYGVKFLASRIPNSKLVLVRDLLFTHGDFLLGLNTNETLLEDILKFFSKEKQ</sequence>
<evidence type="ECO:0000259" key="3">
    <source>
        <dbReference type="Pfam" id="PF00561"/>
    </source>
</evidence>
<feature type="domain" description="AB hydrolase-1" evidence="3">
    <location>
        <begin position="37"/>
        <end position="325"/>
    </location>
</feature>
<dbReference type="EMBL" id="AP028917">
    <property type="protein sequence ID" value="BES98658.1"/>
    <property type="molecule type" value="Genomic_DNA"/>
</dbReference>
<dbReference type="SUPFAM" id="SSF53474">
    <property type="entry name" value="alpha/beta-Hydrolases"/>
    <property type="match status" value="2"/>
</dbReference>
<keyword evidence="5" id="KW-1185">Reference proteome</keyword>
<dbReference type="Gene3D" id="3.40.50.1820">
    <property type="entry name" value="alpha/beta hydrolase"/>
    <property type="match status" value="2"/>
</dbReference>
<evidence type="ECO:0000313" key="4">
    <source>
        <dbReference type="EMBL" id="BES98658.1"/>
    </source>
</evidence>
<evidence type="ECO:0000256" key="2">
    <source>
        <dbReference type="ARBA" id="ARBA00023098"/>
    </source>
</evidence>
<keyword evidence="1" id="KW-0442">Lipid degradation</keyword>
<organism evidence="4 5">
    <name type="scientific">Nesidiocoris tenuis</name>
    <dbReference type="NCBI Taxonomy" id="355587"/>
    <lineage>
        <taxon>Eukaryota</taxon>
        <taxon>Metazoa</taxon>
        <taxon>Ecdysozoa</taxon>
        <taxon>Arthropoda</taxon>
        <taxon>Hexapoda</taxon>
        <taxon>Insecta</taxon>
        <taxon>Pterygota</taxon>
        <taxon>Neoptera</taxon>
        <taxon>Paraneoptera</taxon>
        <taxon>Hemiptera</taxon>
        <taxon>Heteroptera</taxon>
        <taxon>Panheteroptera</taxon>
        <taxon>Cimicomorpha</taxon>
        <taxon>Miridae</taxon>
        <taxon>Dicyphina</taxon>
        <taxon>Nesidiocoris</taxon>
    </lineage>
</organism>
<name>A0ABN7B338_9HEMI</name>
<dbReference type="InterPro" id="IPR000073">
    <property type="entry name" value="AB_hydrolase_1"/>
</dbReference>
<dbReference type="InterPro" id="IPR029058">
    <property type="entry name" value="AB_hydrolase_fold"/>
</dbReference>
<evidence type="ECO:0000313" key="5">
    <source>
        <dbReference type="Proteomes" id="UP001307889"/>
    </source>
</evidence>
<dbReference type="PANTHER" id="PTHR11005">
    <property type="entry name" value="LYSOSOMAL ACID LIPASE-RELATED"/>
    <property type="match status" value="1"/>
</dbReference>